<protein>
    <submittedName>
        <fullName evidence="1">Uncharacterized protein</fullName>
    </submittedName>
</protein>
<dbReference type="Proteomes" id="UP000002527">
    <property type="component" value="Chromosome"/>
</dbReference>
<evidence type="ECO:0000313" key="1">
    <source>
        <dbReference type="EMBL" id="AAS41088.1"/>
    </source>
</evidence>
<evidence type="ECO:0000313" key="2">
    <source>
        <dbReference type="Proteomes" id="UP000002527"/>
    </source>
</evidence>
<sequence length="46" mass="5459">MKVCLALHLLKNMRFIFCIFTDLSSKIILTIHTKVEKYNFHTDFSP</sequence>
<dbReference type="KEGG" id="bca:BCE_2167"/>
<gene>
    <name evidence="1" type="ordered locus">BCE_2167</name>
</gene>
<accession>Q739H4</accession>
<dbReference type="HOGENOM" id="CLU_3179747_0_0_9"/>
<dbReference type="AlphaFoldDB" id="Q739H4"/>
<dbReference type="EMBL" id="AE017194">
    <property type="protein sequence ID" value="AAS41088.1"/>
    <property type="molecule type" value="Genomic_DNA"/>
</dbReference>
<reference evidence="1 2" key="1">
    <citation type="journal article" date="2004" name="Nucleic Acids Res.">
        <title>The genome sequence of Bacillus cereus ATCC 10987 reveals metabolic adaptations and a large plasmid related to Bacillus anthracis pXO1.</title>
        <authorList>
            <person name="Rasko D.A."/>
            <person name="Ravel J."/>
            <person name="Okstad O.A."/>
            <person name="Helgason E."/>
            <person name="Cer R.Z."/>
            <person name="Jiang L."/>
            <person name="Shores K.A."/>
            <person name="Fouts D.E."/>
            <person name="Tourasse N.J."/>
            <person name="Angiuoli S.V."/>
            <person name="Kolonay J."/>
            <person name="Nelson W.C."/>
            <person name="Kolsto A.-B."/>
            <person name="Fraser C.M."/>
            <person name="Read T.D."/>
        </authorList>
    </citation>
    <scope>NUCLEOTIDE SEQUENCE [LARGE SCALE GENOMIC DNA]</scope>
    <source>
        <strain evidence="2">ATCC 10987 / NRS 248</strain>
    </source>
</reference>
<organism evidence="1 2">
    <name type="scientific">Bacillus cereus (strain ATCC 10987 / NRS 248)</name>
    <dbReference type="NCBI Taxonomy" id="222523"/>
    <lineage>
        <taxon>Bacteria</taxon>
        <taxon>Bacillati</taxon>
        <taxon>Bacillota</taxon>
        <taxon>Bacilli</taxon>
        <taxon>Bacillales</taxon>
        <taxon>Bacillaceae</taxon>
        <taxon>Bacillus</taxon>
        <taxon>Bacillus cereus group</taxon>
    </lineage>
</organism>
<name>Q739H4_BACC1</name>
<proteinExistence type="predicted"/>